<dbReference type="AlphaFoldDB" id="A0A0F9TCK1"/>
<accession>A0A0F9TCK1</accession>
<proteinExistence type="predicted"/>
<reference evidence="2" key="1">
    <citation type="journal article" date="2015" name="Nature">
        <title>Complex archaea that bridge the gap between prokaryotes and eukaryotes.</title>
        <authorList>
            <person name="Spang A."/>
            <person name="Saw J.H."/>
            <person name="Jorgensen S.L."/>
            <person name="Zaremba-Niedzwiedzka K."/>
            <person name="Martijn J."/>
            <person name="Lind A.E."/>
            <person name="van Eijk R."/>
            <person name="Schleper C."/>
            <person name="Guy L."/>
            <person name="Ettema T.J."/>
        </authorList>
    </citation>
    <scope>NUCLEOTIDE SEQUENCE</scope>
</reference>
<evidence type="ECO:0000313" key="2">
    <source>
        <dbReference type="EMBL" id="KKN39223.1"/>
    </source>
</evidence>
<keyword evidence="1" id="KW-1133">Transmembrane helix</keyword>
<dbReference type="Pfam" id="PF06055">
    <property type="entry name" value="ExoD"/>
    <property type="match status" value="1"/>
</dbReference>
<gene>
    <name evidence="2" type="ORF">LCGC14_0745570</name>
</gene>
<keyword evidence="1" id="KW-0472">Membrane</keyword>
<dbReference type="InterPro" id="IPR010331">
    <property type="entry name" value="ExoD"/>
</dbReference>
<dbReference type="EMBL" id="LAZR01001775">
    <property type="protein sequence ID" value="KKN39223.1"/>
    <property type="molecule type" value="Genomic_DNA"/>
</dbReference>
<keyword evidence="1" id="KW-0812">Transmembrane</keyword>
<name>A0A0F9TCK1_9ZZZZ</name>
<feature type="transmembrane region" description="Helical" evidence="1">
    <location>
        <begin position="56"/>
        <end position="76"/>
    </location>
</feature>
<comment type="caution">
    <text evidence="2">The sequence shown here is derived from an EMBL/GenBank/DDBJ whole genome shotgun (WGS) entry which is preliminary data.</text>
</comment>
<dbReference type="PANTHER" id="PTHR41795:SF1">
    <property type="entry name" value="EXOPOLYSACCHARIDE SYNTHESIS PROTEIN"/>
    <property type="match status" value="1"/>
</dbReference>
<organism evidence="2">
    <name type="scientific">marine sediment metagenome</name>
    <dbReference type="NCBI Taxonomy" id="412755"/>
    <lineage>
        <taxon>unclassified sequences</taxon>
        <taxon>metagenomes</taxon>
        <taxon>ecological metagenomes</taxon>
    </lineage>
</organism>
<evidence type="ECO:0000256" key="1">
    <source>
        <dbReference type="SAM" id="Phobius"/>
    </source>
</evidence>
<feature type="transmembrane region" description="Helical" evidence="1">
    <location>
        <begin position="172"/>
        <end position="189"/>
    </location>
</feature>
<sequence>MSEQTAVLVGIVDRIVAATDREQVGVDDLVQAVGHASFTPVLLIPAIAVATPLSGIPLFSAMMGMLIFLVSVQMLLRRDRLWLPRWLLRRKTNGARVRSVFIRLRPAMAWLDAHTYARLTAFVHRPLIFIPQTLCVLSGLIMPFLEFVPFSSSLVGGAVALLAFGMLARDGLFILLGLALYLGPLWLVTHVI</sequence>
<feature type="transmembrane region" description="Helical" evidence="1">
    <location>
        <begin position="127"/>
        <end position="144"/>
    </location>
</feature>
<evidence type="ECO:0008006" key="3">
    <source>
        <dbReference type="Google" id="ProtNLM"/>
    </source>
</evidence>
<feature type="transmembrane region" description="Helical" evidence="1">
    <location>
        <begin position="150"/>
        <end position="167"/>
    </location>
</feature>
<dbReference type="PIRSF" id="PIRSF033239">
    <property type="entry name" value="ExoD"/>
    <property type="match status" value="1"/>
</dbReference>
<protein>
    <recommendedName>
        <fullName evidence="3">Exopolysaccharide synthesis, ExoD</fullName>
    </recommendedName>
</protein>
<dbReference type="PANTHER" id="PTHR41795">
    <property type="entry name" value="EXOPOLYSACCHARIDE SYNTHESIS PROTEIN"/>
    <property type="match status" value="1"/>
</dbReference>